<dbReference type="InterPro" id="IPR040356">
    <property type="entry name" value="SPEAR"/>
</dbReference>
<feature type="region of interest" description="Disordered" evidence="4">
    <location>
        <begin position="1"/>
        <end position="44"/>
    </location>
</feature>
<evidence type="ECO:0000256" key="1">
    <source>
        <dbReference type="ARBA" id="ARBA00022491"/>
    </source>
</evidence>
<reference evidence="5 6" key="1">
    <citation type="submission" date="2024-08" db="EMBL/GenBank/DDBJ databases">
        <title>Insights into the chromosomal genome structure of Flemingia macrophylla.</title>
        <authorList>
            <person name="Ding Y."/>
            <person name="Zhao Y."/>
            <person name="Bi W."/>
            <person name="Wu M."/>
            <person name="Zhao G."/>
            <person name="Gong Y."/>
            <person name="Li W."/>
            <person name="Zhang P."/>
        </authorList>
    </citation>
    <scope>NUCLEOTIDE SEQUENCE [LARGE SCALE GENOMIC DNA]</scope>
    <source>
        <strain evidence="5">DYQJB</strain>
        <tissue evidence="5">Leaf</tissue>
    </source>
</reference>
<sequence>MSSDHTTFHDEEGKEEGGRSRSRSRRNNGKGPKKPPQRGLGVAQLERLRIQETWKKMSEGSEAVQVPPTFHDHHHHHHLLQCHPPMFASGSVPVRYGAPAPSSSHAFQCPQHVINGNNNTDVSGQCPFVGNKSGGGWILPNMKGSYGSGPPLLVGTPLETSKELSSMPNHFSEPECFDVCLKKTRLNEDSGKGSNARRDMSLETWSNGHDFLGMMPQSAAPSFVGETSDFYNKLIRHDGASAYACATPNDECVEVVAVHRRGNSVSGRVFMEYEFFPGKDGSGTTSKELELPTIGSVAVGGEASSITATPYGDSASNSIDLSLKLSR</sequence>
<keyword evidence="2" id="KW-0805">Transcription regulation</keyword>
<dbReference type="EMBL" id="JBGMDY010000006">
    <property type="protein sequence ID" value="KAL2331501.1"/>
    <property type="molecule type" value="Genomic_DNA"/>
</dbReference>
<evidence type="ECO:0000256" key="4">
    <source>
        <dbReference type="SAM" id="MobiDB-lite"/>
    </source>
</evidence>
<name>A0ABD1M6X8_9FABA</name>
<dbReference type="PANTHER" id="PTHR33388:SF2">
    <property type="entry name" value="PROTEIN SPOROCYTELESS"/>
    <property type="match status" value="1"/>
</dbReference>
<comment type="caution">
    <text evidence="5">The sequence shown here is derived from an EMBL/GenBank/DDBJ whole genome shotgun (WGS) entry which is preliminary data.</text>
</comment>
<accession>A0ABD1M6X8</accession>
<feature type="compositionally biased region" description="Basic and acidic residues" evidence="4">
    <location>
        <begin position="1"/>
        <end position="19"/>
    </location>
</feature>
<evidence type="ECO:0000256" key="3">
    <source>
        <dbReference type="ARBA" id="ARBA00023163"/>
    </source>
</evidence>
<keyword evidence="1" id="KW-0678">Repressor</keyword>
<proteinExistence type="predicted"/>
<protein>
    <submittedName>
        <fullName evidence="5">Uncharacterized protein</fullName>
    </submittedName>
</protein>
<keyword evidence="6" id="KW-1185">Reference proteome</keyword>
<dbReference type="Proteomes" id="UP001603857">
    <property type="component" value="Unassembled WGS sequence"/>
</dbReference>
<keyword evidence="3" id="KW-0804">Transcription</keyword>
<feature type="compositionally biased region" description="Basic residues" evidence="4">
    <location>
        <begin position="20"/>
        <end position="36"/>
    </location>
</feature>
<organism evidence="5 6">
    <name type="scientific">Flemingia macrophylla</name>
    <dbReference type="NCBI Taxonomy" id="520843"/>
    <lineage>
        <taxon>Eukaryota</taxon>
        <taxon>Viridiplantae</taxon>
        <taxon>Streptophyta</taxon>
        <taxon>Embryophyta</taxon>
        <taxon>Tracheophyta</taxon>
        <taxon>Spermatophyta</taxon>
        <taxon>Magnoliopsida</taxon>
        <taxon>eudicotyledons</taxon>
        <taxon>Gunneridae</taxon>
        <taxon>Pentapetalae</taxon>
        <taxon>rosids</taxon>
        <taxon>fabids</taxon>
        <taxon>Fabales</taxon>
        <taxon>Fabaceae</taxon>
        <taxon>Papilionoideae</taxon>
        <taxon>50 kb inversion clade</taxon>
        <taxon>NPAAA clade</taxon>
        <taxon>indigoferoid/millettioid clade</taxon>
        <taxon>Phaseoleae</taxon>
        <taxon>Flemingia</taxon>
    </lineage>
</organism>
<dbReference type="PANTHER" id="PTHR33388">
    <property type="entry name" value="OS01G0212500 PROTEIN"/>
    <property type="match status" value="1"/>
</dbReference>
<gene>
    <name evidence="5" type="ORF">Fmac_019082</name>
</gene>
<evidence type="ECO:0000256" key="2">
    <source>
        <dbReference type="ARBA" id="ARBA00023015"/>
    </source>
</evidence>
<evidence type="ECO:0000313" key="5">
    <source>
        <dbReference type="EMBL" id="KAL2331501.1"/>
    </source>
</evidence>
<evidence type="ECO:0000313" key="6">
    <source>
        <dbReference type="Proteomes" id="UP001603857"/>
    </source>
</evidence>
<dbReference type="AlphaFoldDB" id="A0ABD1M6X8"/>